<dbReference type="Proteomes" id="UP000243459">
    <property type="component" value="Chromosome 1"/>
</dbReference>
<sequence>MAPHHAISRGRGFVRGSPWSKAEDVPVQQEMDMVSYSTTPVYHHNHYGHDGTHDPKMAYAFDGNVPLFLDGSS</sequence>
<keyword evidence="3" id="KW-1185">Reference proteome</keyword>
<gene>
    <name evidence="2" type="ORF">A4U43_C01F24600</name>
</gene>
<dbReference type="Gramene" id="ONK81041">
    <property type="protein sequence ID" value="ONK81041"/>
    <property type="gene ID" value="A4U43_C01F24600"/>
</dbReference>
<evidence type="ECO:0000313" key="3">
    <source>
        <dbReference type="Proteomes" id="UP000243459"/>
    </source>
</evidence>
<dbReference type="AlphaFoldDB" id="A0A5P1FW19"/>
<reference evidence="3" key="1">
    <citation type="journal article" date="2017" name="Nat. Commun.">
        <title>The asparagus genome sheds light on the origin and evolution of a young Y chromosome.</title>
        <authorList>
            <person name="Harkess A."/>
            <person name="Zhou J."/>
            <person name="Xu C."/>
            <person name="Bowers J.E."/>
            <person name="Van der Hulst R."/>
            <person name="Ayyampalayam S."/>
            <person name="Mercati F."/>
            <person name="Riccardi P."/>
            <person name="McKain M.R."/>
            <person name="Kakrana A."/>
            <person name="Tang H."/>
            <person name="Ray J."/>
            <person name="Groenendijk J."/>
            <person name="Arikit S."/>
            <person name="Mathioni S.M."/>
            <person name="Nakano M."/>
            <person name="Shan H."/>
            <person name="Telgmann-Rauber A."/>
            <person name="Kanno A."/>
            <person name="Yue Z."/>
            <person name="Chen H."/>
            <person name="Li W."/>
            <person name="Chen Y."/>
            <person name="Xu X."/>
            <person name="Zhang Y."/>
            <person name="Luo S."/>
            <person name="Chen H."/>
            <person name="Gao J."/>
            <person name="Mao Z."/>
            <person name="Pires J.C."/>
            <person name="Luo M."/>
            <person name="Kudrna D."/>
            <person name="Wing R.A."/>
            <person name="Meyers B.C."/>
            <person name="Yi K."/>
            <person name="Kong H."/>
            <person name="Lavrijsen P."/>
            <person name="Sunseri F."/>
            <person name="Falavigna A."/>
            <person name="Ye Y."/>
            <person name="Leebens-Mack J.H."/>
            <person name="Chen G."/>
        </authorList>
    </citation>
    <scope>NUCLEOTIDE SEQUENCE [LARGE SCALE GENOMIC DNA]</scope>
    <source>
        <strain evidence="3">cv. DH0086</strain>
    </source>
</reference>
<name>A0A5P1FW19_ASPOF</name>
<proteinExistence type="predicted"/>
<feature type="region of interest" description="Disordered" evidence="1">
    <location>
        <begin position="1"/>
        <end position="22"/>
    </location>
</feature>
<organism evidence="2 3">
    <name type="scientific">Asparagus officinalis</name>
    <name type="common">Garden asparagus</name>
    <dbReference type="NCBI Taxonomy" id="4686"/>
    <lineage>
        <taxon>Eukaryota</taxon>
        <taxon>Viridiplantae</taxon>
        <taxon>Streptophyta</taxon>
        <taxon>Embryophyta</taxon>
        <taxon>Tracheophyta</taxon>
        <taxon>Spermatophyta</taxon>
        <taxon>Magnoliopsida</taxon>
        <taxon>Liliopsida</taxon>
        <taxon>Asparagales</taxon>
        <taxon>Asparagaceae</taxon>
        <taxon>Asparagoideae</taxon>
        <taxon>Asparagus</taxon>
    </lineage>
</organism>
<accession>A0A5P1FW19</accession>
<protein>
    <submittedName>
        <fullName evidence="2">Uncharacterized protein</fullName>
    </submittedName>
</protein>
<evidence type="ECO:0000313" key="2">
    <source>
        <dbReference type="EMBL" id="ONK81041.1"/>
    </source>
</evidence>
<dbReference type="EMBL" id="CM007381">
    <property type="protein sequence ID" value="ONK81041.1"/>
    <property type="molecule type" value="Genomic_DNA"/>
</dbReference>
<evidence type="ECO:0000256" key="1">
    <source>
        <dbReference type="SAM" id="MobiDB-lite"/>
    </source>
</evidence>